<dbReference type="GO" id="GO:0003676">
    <property type="term" value="F:nucleic acid binding"/>
    <property type="evidence" value="ECO:0007669"/>
    <property type="project" value="InterPro"/>
</dbReference>
<dbReference type="InterPro" id="IPR038717">
    <property type="entry name" value="Tc1-like_DDE_dom"/>
</dbReference>
<name>A0A975GTE2_9BACT</name>
<dbReference type="KEGG" id="dmm:dnm_091250"/>
<evidence type="ECO:0000256" key="1">
    <source>
        <dbReference type="SAM" id="Coils"/>
    </source>
</evidence>
<keyword evidence="4" id="KW-1185">Reference proteome</keyword>
<dbReference type="InterPro" id="IPR047655">
    <property type="entry name" value="Transpos_IS630-like"/>
</dbReference>
<reference evidence="3" key="1">
    <citation type="journal article" date="2021" name="Microb. Physiol.">
        <title>Proteogenomic Insights into the Physiology of Marine, Sulfate-Reducing, Filamentous Desulfonema limicola and Desulfonema magnum.</title>
        <authorList>
            <person name="Schnaars V."/>
            <person name="Wohlbrand L."/>
            <person name="Scheve S."/>
            <person name="Hinrichs C."/>
            <person name="Reinhardt R."/>
            <person name="Rabus R."/>
        </authorList>
    </citation>
    <scope>NUCLEOTIDE SEQUENCE</scope>
    <source>
        <strain evidence="3">4be13</strain>
    </source>
</reference>
<evidence type="ECO:0000259" key="2">
    <source>
        <dbReference type="Pfam" id="PF13358"/>
    </source>
</evidence>
<dbReference type="Pfam" id="PF13358">
    <property type="entry name" value="DDE_3"/>
    <property type="match status" value="1"/>
</dbReference>
<organism evidence="3 4">
    <name type="scientific">Desulfonema magnum</name>
    <dbReference type="NCBI Taxonomy" id="45655"/>
    <lineage>
        <taxon>Bacteria</taxon>
        <taxon>Pseudomonadati</taxon>
        <taxon>Thermodesulfobacteriota</taxon>
        <taxon>Desulfobacteria</taxon>
        <taxon>Desulfobacterales</taxon>
        <taxon>Desulfococcaceae</taxon>
        <taxon>Desulfonema</taxon>
    </lineage>
</organism>
<dbReference type="Gene3D" id="3.30.420.10">
    <property type="entry name" value="Ribonuclease H-like superfamily/Ribonuclease H"/>
    <property type="match status" value="1"/>
</dbReference>
<dbReference type="EMBL" id="CP061800">
    <property type="protein sequence ID" value="QTA93030.1"/>
    <property type="molecule type" value="Genomic_DNA"/>
</dbReference>
<dbReference type="AlphaFoldDB" id="A0A975GTE2"/>
<dbReference type="InterPro" id="IPR036397">
    <property type="entry name" value="RNaseH_sf"/>
</dbReference>
<evidence type="ECO:0000313" key="3">
    <source>
        <dbReference type="EMBL" id="QTA93030.1"/>
    </source>
</evidence>
<feature type="domain" description="Tc1-like transposase DDE" evidence="2">
    <location>
        <begin position="75"/>
        <end position="208"/>
    </location>
</feature>
<proteinExistence type="predicted"/>
<accession>A0A975GTE2</accession>
<keyword evidence="1" id="KW-0175">Coiled coil</keyword>
<sequence>MVEEEPRSVNKIIAVLEDDRGKKVSKSAVRRVIKKKRTWKRIRKSLRGKRDDEKFEKAQEKIADLEKRRENGEIDVRYFDESGFCPTPCVPYAWQPKGEYIEVPSAAGSRLNVLAFMNKENNFTPFIFEGGGTDADLVIACFDSFSEAISQKTFVIMDNSPVHKSRKFLSCLPEWHKKGLNIKFLPTYSPELNLIEILWRKIKYEWLPFLRVYFILQTGRTS</sequence>
<protein>
    <submittedName>
        <fullName evidence="3">Transposase family protein, DDE domain-containing</fullName>
    </submittedName>
</protein>
<dbReference type="Proteomes" id="UP000663722">
    <property type="component" value="Chromosome"/>
</dbReference>
<dbReference type="NCBIfam" id="NF033545">
    <property type="entry name" value="transpos_IS630"/>
    <property type="match status" value="1"/>
</dbReference>
<evidence type="ECO:0000313" key="4">
    <source>
        <dbReference type="Proteomes" id="UP000663722"/>
    </source>
</evidence>
<gene>
    <name evidence="3" type="ORF">dnm_091250</name>
</gene>
<feature type="coiled-coil region" evidence="1">
    <location>
        <begin position="48"/>
        <end position="75"/>
    </location>
</feature>